<evidence type="ECO:0000256" key="2">
    <source>
        <dbReference type="ARBA" id="ARBA00007248"/>
    </source>
</evidence>
<evidence type="ECO:0000313" key="9">
    <source>
        <dbReference type="Proteomes" id="UP000824236"/>
    </source>
</evidence>
<name>A0A9E2KFH2_9BACE</name>
<dbReference type="AlphaFoldDB" id="A0A9E2KFH2"/>
<evidence type="ECO:0000256" key="7">
    <source>
        <dbReference type="ARBA" id="ARBA00023288"/>
    </source>
</evidence>
<protein>
    <submittedName>
        <fullName evidence="8">FimB/Mfa2 family fimbrial subunit</fullName>
    </submittedName>
</protein>
<keyword evidence="6" id="KW-0998">Cell outer membrane</keyword>
<organism evidence="8 9">
    <name type="scientific">Candidatus Bacteroides intestinipullorum</name>
    <dbReference type="NCBI Taxonomy" id="2838471"/>
    <lineage>
        <taxon>Bacteria</taxon>
        <taxon>Pseudomonadati</taxon>
        <taxon>Bacteroidota</taxon>
        <taxon>Bacteroidia</taxon>
        <taxon>Bacteroidales</taxon>
        <taxon>Bacteroidaceae</taxon>
        <taxon>Bacteroides</taxon>
    </lineage>
</organism>
<gene>
    <name evidence="8" type="ORF">H9791_05060</name>
</gene>
<evidence type="ECO:0000256" key="5">
    <source>
        <dbReference type="ARBA" id="ARBA00023139"/>
    </source>
</evidence>
<dbReference type="InterPro" id="IPR014941">
    <property type="entry name" value="FimB/Mfa2/Mfa3"/>
</dbReference>
<evidence type="ECO:0000256" key="3">
    <source>
        <dbReference type="ARBA" id="ARBA00022729"/>
    </source>
</evidence>
<keyword evidence="4" id="KW-0472">Membrane</keyword>
<dbReference type="Proteomes" id="UP000824236">
    <property type="component" value="Unassembled WGS sequence"/>
</dbReference>
<comment type="caution">
    <text evidence="8">The sequence shown here is derived from an EMBL/GenBank/DDBJ whole genome shotgun (WGS) entry which is preliminary data.</text>
</comment>
<accession>A0A9E2KFH2</accession>
<keyword evidence="5" id="KW-0564">Palmitate</keyword>
<comment type="similarity">
    <text evidence="2">Belongs to the bacteroidetes fimbrillin superfamily. FimB/Mfa2 family.</text>
</comment>
<dbReference type="GO" id="GO:0009279">
    <property type="term" value="C:cell outer membrane"/>
    <property type="evidence" value="ECO:0007669"/>
    <property type="project" value="UniProtKB-SubCell"/>
</dbReference>
<evidence type="ECO:0000256" key="1">
    <source>
        <dbReference type="ARBA" id="ARBA00004442"/>
    </source>
</evidence>
<dbReference type="Pfam" id="PF08842">
    <property type="entry name" value="Mfa2"/>
    <property type="match status" value="1"/>
</dbReference>
<keyword evidence="3" id="KW-0732">Signal</keyword>
<evidence type="ECO:0000256" key="6">
    <source>
        <dbReference type="ARBA" id="ARBA00023237"/>
    </source>
</evidence>
<sequence length="291" mass="31360">MDEMNSILKQSATIRLICVVCVSFLFASCEKDDRHNTPHPDKGVVAISVDLPQGDDEEEDAYTVEIDGTTADGKEGRYTVSDPLPPGEYTVLAYNTPQGFTVTDGIARVERTDGTARALTDFINPLPDYLYSGTERITVVADDTLRMNLDVVQRVRDLHIELTVTEGDPERIAAITGTLSGVAEAYDLRNETLYGEAVSTRPTFTRDGDKVSADLRLLGIMGDAQTLSILLTFSNGDTQSVESDLTEVLAGFNGSTEPFTLTGNLRTPVEGGFAGSIDGWQQADGGNADAH</sequence>
<reference evidence="8" key="1">
    <citation type="journal article" date="2021" name="PeerJ">
        <title>Extensive microbial diversity within the chicken gut microbiome revealed by metagenomics and culture.</title>
        <authorList>
            <person name="Gilroy R."/>
            <person name="Ravi A."/>
            <person name="Getino M."/>
            <person name="Pursley I."/>
            <person name="Horton D.L."/>
            <person name="Alikhan N.F."/>
            <person name="Baker D."/>
            <person name="Gharbi K."/>
            <person name="Hall N."/>
            <person name="Watson M."/>
            <person name="Adriaenssens E.M."/>
            <person name="Foster-Nyarko E."/>
            <person name="Jarju S."/>
            <person name="Secka A."/>
            <person name="Antonio M."/>
            <person name="Oren A."/>
            <person name="Chaudhuri R.R."/>
            <person name="La Ragione R."/>
            <person name="Hildebrand F."/>
            <person name="Pallen M.J."/>
        </authorList>
    </citation>
    <scope>NUCLEOTIDE SEQUENCE</scope>
    <source>
        <strain evidence="8">B3-3758</strain>
    </source>
</reference>
<dbReference type="EMBL" id="JAHLFO010000065">
    <property type="protein sequence ID" value="MBU3813863.1"/>
    <property type="molecule type" value="Genomic_DNA"/>
</dbReference>
<evidence type="ECO:0000313" key="8">
    <source>
        <dbReference type="EMBL" id="MBU3813863.1"/>
    </source>
</evidence>
<comment type="subcellular location">
    <subcellularLocation>
        <location evidence="1">Cell outer membrane</location>
    </subcellularLocation>
</comment>
<keyword evidence="7" id="KW-0449">Lipoprotein</keyword>
<proteinExistence type="inferred from homology"/>
<reference evidence="8" key="2">
    <citation type="submission" date="2021-04" db="EMBL/GenBank/DDBJ databases">
        <authorList>
            <person name="Gilroy R."/>
        </authorList>
    </citation>
    <scope>NUCLEOTIDE SEQUENCE</scope>
    <source>
        <strain evidence="8">B3-3758</strain>
    </source>
</reference>
<evidence type="ECO:0000256" key="4">
    <source>
        <dbReference type="ARBA" id="ARBA00023136"/>
    </source>
</evidence>